<accession>A0AAV9J8B8</accession>
<name>A0AAV9J8B8_9PEZI</name>
<dbReference type="EMBL" id="JAVFHQ010000057">
    <property type="protein sequence ID" value="KAK4541072.1"/>
    <property type="molecule type" value="Genomic_DNA"/>
</dbReference>
<feature type="region of interest" description="Disordered" evidence="1">
    <location>
        <begin position="1"/>
        <end position="88"/>
    </location>
</feature>
<reference evidence="2 3" key="1">
    <citation type="submission" date="2021-11" db="EMBL/GenBank/DDBJ databases">
        <title>Black yeast isolated from Biological Soil Crust.</title>
        <authorList>
            <person name="Kurbessoian T."/>
        </authorList>
    </citation>
    <scope>NUCLEOTIDE SEQUENCE [LARGE SCALE GENOMIC DNA]</scope>
    <source>
        <strain evidence="2 3">CCFEE 5522</strain>
    </source>
</reference>
<evidence type="ECO:0000313" key="3">
    <source>
        <dbReference type="Proteomes" id="UP001324427"/>
    </source>
</evidence>
<proteinExistence type="predicted"/>
<comment type="caution">
    <text evidence="2">The sequence shown here is derived from an EMBL/GenBank/DDBJ whole genome shotgun (WGS) entry which is preliminary data.</text>
</comment>
<keyword evidence="3" id="KW-1185">Reference proteome</keyword>
<evidence type="ECO:0000313" key="2">
    <source>
        <dbReference type="EMBL" id="KAK4541072.1"/>
    </source>
</evidence>
<organism evidence="2 3">
    <name type="scientific">Oleoguttula mirabilis</name>
    <dbReference type="NCBI Taxonomy" id="1507867"/>
    <lineage>
        <taxon>Eukaryota</taxon>
        <taxon>Fungi</taxon>
        <taxon>Dikarya</taxon>
        <taxon>Ascomycota</taxon>
        <taxon>Pezizomycotina</taxon>
        <taxon>Dothideomycetes</taxon>
        <taxon>Dothideomycetidae</taxon>
        <taxon>Mycosphaerellales</taxon>
        <taxon>Teratosphaeriaceae</taxon>
        <taxon>Oleoguttula</taxon>
    </lineage>
</organism>
<sequence>MAQTALDGADDGWQVNTRKRANGRQARVATHGSSRPAVEDTAPRIVTRAPRDLLVTQSRTGQKPTPSPQLSQQPALKQLPPSDATDRPTIHLSEQQFNPPLLFSNAASSNSVIVAARKDPRVYNIDSFAKYMNPLKISALAEEATPGKDWMAKASFFAVERRVLTAKVPMFLVRSGRDTSQQLVMVRNGKDIVPFSEWLETLPAPLPALRHLELWFQSTLERWCSTPFPHDTLGFPKVHQARQRALYGWDERYKGLDFSACPCRKAIIDYIMCFAYKYIKHIPHVSLTGYVKESTRDRWLVALRTRSSREQLETTINERIEKIKRIPLSKLPPECYCPQSCDYTHLESAVHRYHENLTRKMDDIQKAIQKYRFDHDDSYVPTRVEKAVAQSSETREVRHDDPYAWDQDVVVRDDEVEEVIEQESAA</sequence>
<gene>
    <name evidence="2" type="ORF">LTR36_008297</name>
</gene>
<feature type="compositionally biased region" description="Polar residues" evidence="1">
    <location>
        <begin position="55"/>
        <end position="75"/>
    </location>
</feature>
<dbReference type="Proteomes" id="UP001324427">
    <property type="component" value="Unassembled WGS sequence"/>
</dbReference>
<protein>
    <submittedName>
        <fullName evidence="2">Uncharacterized protein</fullName>
    </submittedName>
</protein>
<evidence type="ECO:0000256" key="1">
    <source>
        <dbReference type="SAM" id="MobiDB-lite"/>
    </source>
</evidence>
<dbReference type="AlphaFoldDB" id="A0AAV9J8B8"/>